<protein>
    <submittedName>
        <fullName evidence="1">Uncharacterized protein</fullName>
    </submittedName>
</protein>
<dbReference type="EMBL" id="MK500542">
    <property type="protein sequence ID" value="QBK91509.1"/>
    <property type="molecule type" value="Genomic_DNA"/>
</dbReference>
<gene>
    <name evidence="1" type="ORF">LCPAC302_01290</name>
</gene>
<proteinExistence type="predicted"/>
<reference evidence="1" key="1">
    <citation type="journal article" date="2019" name="MBio">
        <title>Virus Genomes from Deep Sea Sediments Expand the Ocean Megavirome and Support Independent Origins of Viral Gigantism.</title>
        <authorList>
            <person name="Backstrom D."/>
            <person name="Yutin N."/>
            <person name="Jorgensen S.L."/>
            <person name="Dharamshi J."/>
            <person name="Homa F."/>
            <person name="Zaremba-Niedwiedzka K."/>
            <person name="Spang A."/>
            <person name="Wolf Y.I."/>
            <person name="Koonin E.V."/>
            <person name="Ettema T.J."/>
        </authorList>
    </citation>
    <scope>NUCLEOTIDE SEQUENCE</scope>
</reference>
<sequence length="240" mass="28234">MFSWDGSDISSLLSNADIYETKYNKIKYWLIQYEYDDNIFEEVCIARSCKYSTSCLIDELKPIFGLQKLGTHRLKYKNGTMLLIKCARTGEGYIKEELNLNKIDTFTPLLVLQIQEIFAFRELLGVTRSFNSSIILRESKRTVYPVSFYDPNMLTTDKKIIPFSVLERWFKNTTIDEVVKRILKVRDINKLSTVLHNLRNQIEEVINRVDRTSIFYKNCIMNRITERLQTSLDNTFNSSQ</sequence>
<evidence type="ECO:0000313" key="1">
    <source>
        <dbReference type="EMBL" id="QBK91509.1"/>
    </source>
</evidence>
<organism evidence="1">
    <name type="scientific">Pithovirus LCPAC302</name>
    <dbReference type="NCBI Taxonomy" id="2506593"/>
    <lineage>
        <taxon>Viruses</taxon>
        <taxon>Pithoviruses</taxon>
    </lineage>
</organism>
<name>A0A481Z8S4_9VIRU</name>
<accession>A0A481Z8S4</accession>